<evidence type="ECO:0000256" key="5">
    <source>
        <dbReference type="SAM" id="Phobius"/>
    </source>
</evidence>
<keyword evidence="4 5" id="KW-0472">Membrane</keyword>
<feature type="transmembrane region" description="Helical" evidence="5">
    <location>
        <begin position="217"/>
        <end position="239"/>
    </location>
</feature>
<dbReference type="Pfam" id="PF01988">
    <property type="entry name" value="VIT1"/>
    <property type="match status" value="1"/>
</dbReference>
<gene>
    <name evidence="6" type="ORF">EV662_1032</name>
</gene>
<dbReference type="GO" id="GO:0005384">
    <property type="term" value="F:manganese ion transmembrane transporter activity"/>
    <property type="evidence" value="ECO:0007669"/>
    <property type="project" value="InterPro"/>
</dbReference>
<organism evidence="6 7">
    <name type="scientific">Rhodovulum marinum</name>
    <dbReference type="NCBI Taxonomy" id="320662"/>
    <lineage>
        <taxon>Bacteria</taxon>
        <taxon>Pseudomonadati</taxon>
        <taxon>Pseudomonadota</taxon>
        <taxon>Alphaproteobacteria</taxon>
        <taxon>Rhodobacterales</taxon>
        <taxon>Paracoccaceae</taxon>
        <taxon>Rhodovulum</taxon>
    </lineage>
</organism>
<keyword evidence="3 5" id="KW-1133">Transmembrane helix</keyword>
<evidence type="ECO:0000313" key="6">
    <source>
        <dbReference type="EMBL" id="TCP42097.1"/>
    </source>
</evidence>
<feature type="transmembrane region" description="Helical" evidence="5">
    <location>
        <begin position="23"/>
        <end position="42"/>
    </location>
</feature>
<comment type="subcellular location">
    <subcellularLocation>
        <location evidence="1">Endomembrane system</location>
        <topology evidence="1">Multi-pass membrane protein</topology>
    </subcellularLocation>
</comment>
<feature type="transmembrane region" description="Helical" evidence="5">
    <location>
        <begin position="161"/>
        <end position="181"/>
    </location>
</feature>
<dbReference type="Proteomes" id="UP000294835">
    <property type="component" value="Unassembled WGS sequence"/>
</dbReference>
<sequence length="241" mass="25149">MQADPAPPPSRRMGRTQEFLKQIVYGGNDGIVTTFAVVAGFAGARAEGVAQIGAVAVLVFGMANLFADAISMGLGEFLSGRAQRDLYGARMRRRMEGIGRDPAEARTRLSRHLRARGLSPTDADSTAAILARTPSMTAEMLLRYEDGLGHPDDDSPAINGLVTFIAFVTFGIVPLMPYFLLPADSGTFGLSMAATLFALIALGLLRWNATGLGLGRSVGETVLVGGICAMVAFAVGAAVGG</sequence>
<evidence type="ECO:0000256" key="4">
    <source>
        <dbReference type="ARBA" id="ARBA00023136"/>
    </source>
</evidence>
<feature type="transmembrane region" description="Helical" evidence="5">
    <location>
        <begin position="48"/>
        <end position="67"/>
    </location>
</feature>
<dbReference type="InterPro" id="IPR008217">
    <property type="entry name" value="Ccc1_fam"/>
</dbReference>
<proteinExistence type="predicted"/>
<evidence type="ECO:0000256" key="2">
    <source>
        <dbReference type="ARBA" id="ARBA00022692"/>
    </source>
</evidence>
<accession>A0A4R2Q0V1</accession>
<dbReference type="EMBL" id="SLXP01000003">
    <property type="protein sequence ID" value="TCP42097.1"/>
    <property type="molecule type" value="Genomic_DNA"/>
</dbReference>
<keyword evidence="2 5" id="KW-0812">Transmembrane</keyword>
<dbReference type="PANTHER" id="PTHR31851">
    <property type="entry name" value="FE(2+)/MN(2+) TRANSPORTER PCL1"/>
    <property type="match status" value="1"/>
</dbReference>
<dbReference type="GO" id="GO:0012505">
    <property type="term" value="C:endomembrane system"/>
    <property type="evidence" value="ECO:0007669"/>
    <property type="project" value="UniProtKB-SubCell"/>
</dbReference>
<dbReference type="AlphaFoldDB" id="A0A4R2Q0V1"/>
<protein>
    <submittedName>
        <fullName evidence="6">VIT1/CCC1 family predicted Fe2+/Mn2+ transporter</fullName>
    </submittedName>
</protein>
<evidence type="ECO:0000256" key="1">
    <source>
        <dbReference type="ARBA" id="ARBA00004127"/>
    </source>
</evidence>
<evidence type="ECO:0000256" key="3">
    <source>
        <dbReference type="ARBA" id="ARBA00022989"/>
    </source>
</evidence>
<dbReference type="RefSeq" id="WP_243695785.1">
    <property type="nucleotide sequence ID" value="NZ_SLXP01000003.1"/>
</dbReference>
<dbReference type="GO" id="GO:0030026">
    <property type="term" value="P:intracellular manganese ion homeostasis"/>
    <property type="evidence" value="ECO:0007669"/>
    <property type="project" value="InterPro"/>
</dbReference>
<evidence type="ECO:0000313" key="7">
    <source>
        <dbReference type="Proteomes" id="UP000294835"/>
    </source>
</evidence>
<keyword evidence="7" id="KW-1185">Reference proteome</keyword>
<reference evidence="6 7" key="1">
    <citation type="submission" date="2019-03" db="EMBL/GenBank/DDBJ databases">
        <title>Genomic Encyclopedia of Type Strains, Phase IV (KMG-IV): sequencing the most valuable type-strain genomes for metagenomic binning, comparative biology and taxonomic classification.</title>
        <authorList>
            <person name="Goeker M."/>
        </authorList>
    </citation>
    <scope>NUCLEOTIDE SEQUENCE [LARGE SCALE GENOMIC DNA]</scope>
    <source>
        <strain evidence="6 7">DSM 18063</strain>
    </source>
</reference>
<feature type="transmembrane region" description="Helical" evidence="5">
    <location>
        <begin position="187"/>
        <end position="205"/>
    </location>
</feature>
<comment type="caution">
    <text evidence="6">The sequence shown here is derived from an EMBL/GenBank/DDBJ whole genome shotgun (WGS) entry which is preliminary data.</text>
</comment>
<name>A0A4R2Q0V1_9RHOB</name>